<reference evidence="2 3" key="1">
    <citation type="submission" date="2014-04" db="EMBL/GenBank/DDBJ databases">
        <authorList>
            <consortium name="DOE Joint Genome Institute"/>
            <person name="Kuo A."/>
            <person name="Kohler A."/>
            <person name="Nagy L.G."/>
            <person name="Floudas D."/>
            <person name="Copeland A."/>
            <person name="Barry K.W."/>
            <person name="Cichocki N."/>
            <person name="Veneault-Fourrey C."/>
            <person name="LaButti K."/>
            <person name="Lindquist E.A."/>
            <person name="Lipzen A."/>
            <person name="Lundell T."/>
            <person name="Morin E."/>
            <person name="Murat C."/>
            <person name="Sun H."/>
            <person name="Tunlid A."/>
            <person name="Henrissat B."/>
            <person name="Grigoriev I.V."/>
            <person name="Hibbett D.S."/>
            <person name="Martin F."/>
            <person name="Nordberg H.P."/>
            <person name="Cantor M.N."/>
            <person name="Hua S.X."/>
        </authorList>
    </citation>
    <scope>NUCLEOTIDE SEQUENCE [LARGE SCALE GENOMIC DNA]</scope>
    <source>
        <strain evidence="2 3">LaAM-08-1</strain>
    </source>
</reference>
<protein>
    <submittedName>
        <fullName evidence="2">Unplaced genomic scaffold K443scaffold_218, whole genome shotgun sequence</fullName>
    </submittedName>
</protein>
<accession>A0A0C9X2U6</accession>
<evidence type="ECO:0000256" key="1">
    <source>
        <dbReference type="SAM" id="SignalP"/>
    </source>
</evidence>
<sequence>MAKARPRFLPYLISLLLIVCVLPLSNLAQPLRRRYHPEIVVSNTQSPTQIFAPQLQAPPSRMPLSPYFAPHLAILVVSYSFRSTALRDQVIAP</sequence>
<proteinExistence type="predicted"/>
<gene>
    <name evidence="2" type="ORF">K443DRAFT_682959</name>
</gene>
<evidence type="ECO:0000313" key="3">
    <source>
        <dbReference type="Proteomes" id="UP000054477"/>
    </source>
</evidence>
<name>A0A0C9X2U6_9AGAR</name>
<keyword evidence="1" id="KW-0732">Signal</keyword>
<dbReference type="EMBL" id="KN838753">
    <property type="protein sequence ID" value="KIJ95513.1"/>
    <property type="molecule type" value="Genomic_DNA"/>
</dbReference>
<dbReference type="Proteomes" id="UP000054477">
    <property type="component" value="Unassembled WGS sequence"/>
</dbReference>
<dbReference type="HOGENOM" id="CLU_2400014_0_0_1"/>
<reference evidence="3" key="2">
    <citation type="submission" date="2015-01" db="EMBL/GenBank/DDBJ databases">
        <title>Evolutionary Origins and Diversification of the Mycorrhizal Mutualists.</title>
        <authorList>
            <consortium name="DOE Joint Genome Institute"/>
            <consortium name="Mycorrhizal Genomics Consortium"/>
            <person name="Kohler A."/>
            <person name="Kuo A."/>
            <person name="Nagy L.G."/>
            <person name="Floudas D."/>
            <person name="Copeland A."/>
            <person name="Barry K.W."/>
            <person name="Cichocki N."/>
            <person name="Veneault-Fourrey C."/>
            <person name="LaButti K."/>
            <person name="Lindquist E.A."/>
            <person name="Lipzen A."/>
            <person name="Lundell T."/>
            <person name="Morin E."/>
            <person name="Murat C."/>
            <person name="Riley R."/>
            <person name="Ohm R."/>
            <person name="Sun H."/>
            <person name="Tunlid A."/>
            <person name="Henrissat B."/>
            <person name="Grigoriev I.V."/>
            <person name="Hibbett D.S."/>
            <person name="Martin F."/>
        </authorList>
    </citation>
    <scope>NUCLEOTIDE SEQUENCE [LARGE SCALE GENOMIC DNA]</scope>
    <source>
        <strain evidence="3">LaAM-08-1</strain>
    </source>
</reference>
<keyword evidence="3" id="KW-1185">Reference proteome</keyword>
<organism evidence="2 3">
    <name type="scientific">Laccaria amethystina LaAM-08-1</name>
    <dbReference type="NCBI Taxonomy" id="1095629"/>
    <lineage>
        <taxon>Eukaryota</taxon>
        <taxon>Fungi</taxon>
        <taxon>Dikarya</taxon>
        <taxon>Basidiomycota</taxon>
        <taxon>Agaricomycotina</taxon>
        <taxon>Agaricomycetes</taxon>
        <taxon>Agaricomycetidae</taxon>
        <taxon>Agaricales</taxon>
        <taxon>Agaricineae</taxon>
        <taxon>Hydnangiaceae</taxon>
        <taxon>Laccaria</taxon>
    </lineage>
</organism>
<evidence type="ECO:0000313" key="2">
    <source>
        <dbReference type="EMBL" id="KIJ95513.1"/>
    </source>
</evidence>
<feature type="signal peptide" evidence="1">
    <location>
        <begin position="1"/>
        <end position="28"/>
    </location>
</feature>
<dbReference type="AlphaFoldDB" id="A0A0C9X2U6"/>
<feature type="chain" id="PRO_5002205659" evidence="1">
    <location>
        <begin position="29"/>
        <end position="93"/>
    </location>
</feature>